<comment type="subcellular location">
    <subcellularLocation>
        <location evidence="9">Cell membrane</location>
        <topology evidence="9">Peripheral membrane protein</topology>
        <orientation evidence="9">Cytoplasmic side</orientation>
    </subcellularLocation>
</comment>
<dbReference type="KEGG" id="psty:BFS30_22055"/>
<dbReference type="EC" id="3.1.3.7" evidence="9"/>
<evidence type="ECO:0000256" key="9">
    <source>
        <dbReference type="HAMAP-Rule" id="MF_02095"/>
    </source>
</evidence>
<dbReference type="PRINTS" id="PR00377">
    <property type="entry name" value="IMPHPHTASES"/>
</dbReference>
<feature type="binding site" evidence="9">
    <location>
        <position position="69"/>
    </location>
    <ligand>
        <name>Mg(2+)</name>
        <dbReference type="ChEBI" id="CHEBI:18420"/>
        <label>1</label>
    </ligand>
</feature>
<evidence type="ECO:0000256" key="2">
    <source>
        <dbReference type="ARBA" id="ARBA00005289"/>
    </source>
</evidence>
<dbReference type="FunFam" id="3.30.540.10:FF:000007">
    <property type="entry name" value="3'(2'),5'-bisphosphate nucleotidase CysQ"/>
    <property type="match status" value="1"/>
</dbReference>
<dbReference type="PANTHER" id="PTHR43028">
    <property type="entry name" value="3'(2'),5'-BISPHOSPHATE NUCLEOTIDASE 1"/>
    <property type="match status" value="1"/>
</dbReference>
<dbReference type="HAMAP" id="MF_02095">
    <property type="entry name" value="CysQ"/>
    <property type="match status" value="1"/>
</dbReference>
<feature type="binding site" evidence="9">
    <location>
        <position position="69"/>
    </location>
    <ligand>
        <name>substrate</name>
    </ligand>
</feature>
<dbReference type="InterPro" id="IPR000760">
    <property type="entry name" value="Inositol_monophosphatase-like"/>
</dbReference>
<evidence type="ECO:0000313" key="11">
    <source>
        <dbReference type="EMBL" id="AOM79603.1"/>
    </source>
</evidence>
<dbReference type="Gene3D" id="3.30.540.10">
    <property type="entry name" value="Fructose-1,6-Bisphosphatase, subunit A, domain 1"/>
    <property type="match status" value="1"/>
</dbReference>
<dbReference type="PROSITE" id="PS00630">
    <property type="entry name" value="IMP_2"/>
    <property type="match status" value="1"/>
</dbReference>
<evidence type="ECO:0000256" key="4">
    <source>
        <dbReference type="ARBA" id="ARBA00022519"/>
    </source>
</evidence>
<evidence type="ECO:0000256" key="6">
    <source>
        <dbReference type="ARBA" id="ARBA00022801"/>
    </source>
</evidence>
<feature type="binding site" evidence="9">
    <location>
        <position position="214"/>
    </location>
    <ligand>
        <name>substrate</name>
    </ligand>
</feature>
<feature type="binding site" evidence="9">
    <location>
        <position position="92"/>
    </location>
    <ligand>
        <name>Mg(2+)</name>
        <dbReference type="ChEBI" id="CHEBI:18420"/>
        <label>2</label>
    </ligand>
</feature>
<reference evidence="11 12" key="1">
    <citation type="submission" date="2016-08" db="EMBL/GenBank/DDBJ databases">
        <authorList>
            <person name="Seilhamer J.J."/>
        </authorList>
    </citation>
    <scope>NUCLEOTIDE SEQUENCE [LARGE SCALE GENOMIC DNA]</scope>
    <source>
        <strain evidence="11 12">DX4</strain>
    </source>
</reference>
<keyword evidence="7 9" id="KW-0460">Magnesium</keyword>
<keyword evidence="5 9" id="KW-0479">Metal-binding</keyword>
<dbReference type="GO" id="GO:0046854">
    <property type="term" value="P:phosphatidylinositol phosphate biosynthetic process"/>
    <property type="evidence" value="ECO:0007669"/>
    <property type="project" value="InterPro"/>
</dbReference>
<dbReference type="Proteomes" id="UP000094313">
    <property type="component" value="Chromosome"/>
</dbReference>
<dbReference type="GO" id="GO:0000103">
    <property type="term" value="P:sulfate assimilation"/>
    <property type="evidence" value="ECO:0007669"/>
    <property type="project" value="TreeGrafter"/>
</dbReference>
<protein>
    <recommendedName>
        <fullName evidence="9">3'(2'),5'-bisphosphate nucleotidase CysQ</fullName>
        <ecNumber evidence="9">3.1.3.7</ecNumber>
    </recommendedName>
    <alternativeName>
        <fullName evidence="9">3'(2'),5-bisphosphonucleoside 3'(2')-phosphohydrolase</fullName>
    </alternativeName>
    <alternativeName>
        <fullName evidence="9">3'-phosphoadenosine 5'-phosphate phosphatase</fullName>
        <shortName evidence="9">PAP phosphatase</shortName>
    </alternativeName>
</protein>
<feature type="binding site" evidence="10">
    <location>
        <position position="214"/>
    </location>
    <ligand>
        <name>Mg(2+)</name>
        <dbReference type="ChEBI" id="CHEBI:18420"/>
        <label>1</label>
        <note>catalytic</note>
    </ligand>
</feature>
<feature type="binding site" evidence="10">
    <location>
        <position position="91"/>
    </location>
    <ligand>
        <name>Mg(2+)</name>
        <dbReference type="ChEBI" id="CHEBI:18420"/>
        <label>1</label>
        <note>catalytic</note>
    </ligand>
</feature>
<keyword evidence="3 9" id="KW-1003">Cell membrane</keyword>
<dbReference type="PROSITE" id="PS00629">
    <property type="entry name" value="IMP_1"/>
    <property type="match status" value="1"/>
</dbReference>
<dbReference type="InterPro" id="IPR006240">
    <property type="entry name" value="CysQ"/>
</dbReference>
<dbReference type="EMBL" id="CP017141">
    <property type="protein sequence ID" value="AOM79603.1"/>
    <property type="molecule type" value="Genomic_DNA"/>
</dbReference>
<proteinExistence type="inferred from homology"/>
<dbReference type="AlphaFoldDB" id="A0A1D7QLW9"/>
<feature type="binding site" evidence="10">
    <location>
        <position position="89"/>
    </location>
    <ligand>
        <name>Mg(2+)</name>
        <dbReference type="ChEBI" id="CHEBI:18420"/>
        <label>1</label>
        <note>catalytic</note>
    </ligand>
</feature>
<feature type="binding site" evidence="10">
    <location>
        <position position="92"/>
    </location>
    <ligand>
        <name>Mg(2+)</name>
        <dbReference type="ChEBI" id="CHEBI:18420"/>
        <label>1</label>
        <note>catalytic</note>
    </ligand>
</feature>
<feature type="binding site" evidence="9">
    <location>
        <begin position="91"/>
        <end position="94"/>
    </location>
    <ligand>
        <name>substrate</name>
    </ligand>
</feature>
<dbReference type="InterPro" id="IPR050725">
    <property type="entry name" value="CysQ/Inositol_MonoPase"/>
</dbReference>
<dbReference type="SUPFAM" id="SSF56655">
    <property type="entry name" value="Carbohydrate phosphatase"/>
    <property type="match status" value="1"/>
</dbReference>
<sequence length="254" mass="27998">MNKITIKPILDIAVEAGQGILKVYHDPAQDFQITSKKDNSPLTAADQVAHEIIMKGLRSLHPDIPVLSEEGADIPHEIRKDWSLYWCVDPLDGTKEFINRNGEFTVNIALMENNEPVMGVIYSPVLNVIYYGSLGEGSFKMTPGAPAEPIFVGKEKSNWTAIGSRSHSDPDEEEVLKEFPVTDKLSIGSSLKFCLIAEGKAHVYYRKGPTMEWDTAAGQAIAVSAGATMLNALKEKFCYNKPNLLNPGFFCYSS</sequence>
<dbReference type="NCBIfam" id="TIGR01331">
    <property type="entry name" value="bisphos_cysQ"/>
    <property type="match status" value="1"/>
</dbReference>
<dbReference type="GO" id="GO:0005886">
    <property type="term" value="C:plasma membrane"/>
    <property type="evidence" value="ECO:0007669"/>
    <property type="project" value="UniProtKB-SubCell"/>
</dbReference>
<keyword evidence="6 9" id="KW-0378">Hydrolase</keyword>
<dbReference type="PANTHER" id="PTHR43028:SF5">
    <property type="entry name" value="3'(2'),5'-BISPHOSPHATE NUCLEOTIDASE 1"/>
    <property type="match status" value="1"/>
</dbReference>
<feature type="binding site" evidence="9">
    <location>
        <position position="89"/>
    </location>
    <ligand>
        <name>Mg(2+)</name>
        <dbReference type="ChEBI" id="CHEBI:18420"/>
        <label>2</label>
    </ligand>
</feature>
<feature type="binding site" evidence="9">
    <location>
        <position position="89"/>
    </location>
    <ligand>
        <name>Mg(2+)</name>
        <dbReference type="ChEBI" id="CHEBI:18420"/>
        <label>1</label>
    </ligand>
</feature>
<gene>
    <name evidence="9" type="primary">cysQ</name>
    <name evidence="11" type="ORF">BFS30_22055</name>
</gene>
<dbReference type="Pfam" id="PF00459">
    <property type="entry name" value="Inositol_P"/>
    <property type="match status" value="1"/>
</dbReference>
<comment type="similarity">
    <text evidence="2 9">Belongs to the inositol monophosphatase superfamily. CysQ family.</text>
</comment>
<comment type="cofactor">
    <cofactor evidence="9 10">
        <name>Mg(2+)</name>
        <dbReference type="ChEBI" id="CHEBI:18420"/>
    </cofactor>
</comment>
<keyword evidence="12" id="KW-1185">Reference proteome</keyword>
<dbReference type="GO" id="GO:0008441">
    <property type="term" value="F:3'(2'),5'-bisphosphate nucleotidase activity"/>
    <property type="evidence" value="ECO:0007669"/>
    <property type="project" value="UniProtKB-UniRule"/>
</dbReference>
<dbReference type="InterPro" id="IPR020550">
    <property type="entry name" value="Inositol_monophosphatase_CS"/>
</dbReference>
<evidence type="ECO:0000313" key="12">
    <source>
        <dbReference type="Proteomes" id="UP000094313"/>
    </source>
</evidence>
<name>A0A1D7QLW9_9SPHI</name>
<accession>A0A1D7QLW9</accession>
<evidence type="ECO:0000256" key="5">
    <source>
        <dbReference type="ARBA" id="ARBA00022723"/>
    </source>
</evidence>
<dbReference type="CDD" id="cd01638">
    <property type="entry name" value="CysQ"/>
    <property type="match status" value="1"/>
</dbReference>
<evidence type="ECO:0000256" key="1">
    <source>
        <dbReference type="ARBA" id="ARBA00001625"/>
    </source>
</evidence>
<dbReference type="GO" id="GO:0050427">
    <property type="term" value="P:3'-phosphoadenosine 5'-phosphosulfate metabolic process"/>
    <property type="evidence" value="ECO:0007669"/>
    <property type="project" value="TreeGrafter"/>
</dbReference>
<dbReference type="OrthoDB" id="9772456at2"/>
<comment type="catalytic activity">
    <reaction evidence="1 9">
        <text>adenosine 3',5'-bisphosphate + H2O = AMP + phosphate</text>
        <dbReference type="Rhea" id="RHEA:10040"/>
        <dbReference type="ChEBI" id="CHEBI:15377"/>
        <dbReference type="ChEBI" id="CHEBI:43474"/>
        <dbReference type="ChEBI" id="CHEBI:58343"/>
        <dbReference type="ChEBI" id="CHEBI:456215"/>
        <dbReference type="EC" id="3.1.3.7"/>
    </reaction>
</comment>
<comment type="function">
    <text evidence="9">Converts adenosine-3',5'-bisphosphate (PAP) to AMP.</text>
</comment>
<dbReference type="RefSeq" id="WP_069381265.1">
    <property type="nucleotide sequence ID" value="NZ_CP017141.1"/>
</dbReference>
<evidence type="ECO:0000256" key="3">
    <source>
        <dbReference type="ARBA" id="ARBA00022475"/>
    </source>
</evidence>
<feature type="binding site" evidence="9">
    <location>
        <position position="214"/>
    </location>
    <ligand>
        <name>Mg(2+)</name>
        <dbReference type="ChEBI" id="CHEBI:18420"/>
        <label>2</label>
    </ligand>
</feature>
<dbReference type="Gene3D" id="3.40.190.80">
    <property type="match status" value="1"/>
</dbReference>
<dbReference type="GO" id="GO:0000287">
    <property type="term" value="F:magnesium ion binding"/>
    <property type="evidence" value="ECO:0007669"/>
    <property type="project" value="UniProtKB-UniRule"/>
</dbReference>
<evidence type="ECO:0000256" key="7">
    <source>
        <dbReference type="ARBA" id="ARBA00022842"/>
    </source>
</evidence>
<feature type="binding site" evidence="9">
    <location>
        <position position="91"/>
    </location>
    <ligand>
        <name>Mg(2+)</name>
        <dbReference type="ChEBI" id="CHEBI:18420"/>
        <label>1</label>
    </ligand>
</feature>
<keyword evidence="8 9" id="KW-0472">Membrane</keyword>
<evidence type="ECO:0000256" key="8">
    <source>
        <dbReference type="ARBA" id="ARBA00023136"/>
    </source>
</evidence>
<organism evidence="11 12">
    <name type="scientific">Pedobacter steynii</name>
    <dbReference type="NCBI Taxonomy" id="430522"/>
    <lineage>
        <taxon>Bacteria</taxon>
        <taxon>Pseudomonadati</taxon>
        <taxon>Bacteroidota</taxon>
        <taxon>Sphingobacteriia</taxon>
        <taxon>Sphingobacteriales</taxon>
        <taxon>Sphingobacteriaceae</taxon>
        <taxon>Pedobacter</taxon>
    </lineage>
</organism>
<feature type="binding site" evidence="10">
    <location>
        <position position="69"/>
    </location>
    <ligand>
        <name>Mg(2+)</name>
        <dbReference type="ChEBI" id="CHEBI:18420"/>
        <label>1</label>
        <note>catalytic</note>
    </ligand>
</feature>
<keyword evidence="4" id="KW-0997">Cell inner membrane</keyword>
<dbReference type="InterPro" id="IPR020583">
    <property type="entry name" value="Inositol_monoP_metal-BS"/>
</dbReference>
<evidence type="ECO:0000256" key="10">
    <source>
        <dbReference type="PIRSR" id="PIRSR600760-2"/>
    </source>
</evidence>